<gene>
    <name evidence="1" type="ORF">AKJ09_09333</name>
</gene>
<accession>A0A0K1QB82</accession>
<protein>
    <submittedName>
        <fullName evidence="1">Uncharacterized protein</fullName>
    </submittedName>
</protein>
<keyword evidence="2" id="KW-1185">Reference proteome</keyword>
<evidence type="ECO:0000313" key="2">
    <source>
        <dbReference type="Proteomes" id="UP000064967"/>
    </source>
</evidence>
<dbReference type="RefSeq" id="WP_146653552.1">
    <property type="nucleotide sequence ID" value="NZ_CP012333.1"/>
</dbReference>
<dbReference type="EMBL" id="CP012333">
    <property type="protein sequence ID" value="AKV02670.1"/>
    <property type="molecule type" value="Genomic_DNA"/>
</dbReference>
<dbReference type="KEGG" id="llu:AKJ09_09333"/>
<dbReference type="STRING" id="1391654.AKJ09_09333"/>
<dbReference type="PATRIC" id="fig|1391654.3.peg.9458"/>
<evidence type="ECO:0000313" key="1">
    <source>
        <dbReference type="EMBL" id="AKV02670.1"/>
    </source>
</evidence>
<reference evidence="1 2" key="1">
    <citation type="submission" date="2015-08" db="EMBL/GenBank/DDBJ databases">
        <authorList>
            <person name="Babu N.S."/>
            <person name="Beckwith C.J."/>
            <person name="Beseler K.G."/>
            <person name="Brison A."/>
            <person name="Carone J.V."/>
            <person name="Caskin T.P."/>
            <person name="Diamond M."/>
            <person name="Durham M.E."/>
            <person name="Foxe J.M."/>
            <person name="Go M."/>
            <person name="Henderson B.A."/>
            <person name="Jones I.B."/>
            <person name="McGettigan J.A."/>
            <person name="Micheletti S.J."/>
            <person name="Nasrallah M.E."/>
            <person name="Ortiz D."/>
            <person name="Piller C.R."/>
            <person name="Privatt S.R."/>
            <person name="Schneider S.L."/>
            <person name="Sharp S."/>
            <person name="Smith T.C."/>
            <person name="Stanton J.D."/>
            <person name="Ullery H.E."/>
            <person name="Wilson R.J."/>
            <person name="Serrano M.G."/>
            <person name="Buck G."/>
            <person name="Lee V."/>
            <person name="Wang Y."/>
            <person name="Carvalho R."/>
            <person name="Voegtly L."/>
            <person name="Shi R."/>
            <person name="Duckworth R."/>
            <person name="Johnson A."/>
            <person name="Loviza R."/>
            <person name="Walstead R."/>
            <person name="Shah Z."/>
            <person name="Kiflezghi M."/>
            <person name="Wade K."/>
            <person name="Ball S.L."/>
            <person name="Bradley K.W."/>
            <person name="Asai D.J."/>
            <person name="Bowman C.A."/>
            <person name="Russell D.A."/>
            <person name="Pope W.H."/>
            <person name="Jacobs-Sera D."/>
            <person name="Hendrix R.W."/>
            <person name="Hatfull G.F."/>
        </authorList>
    </citation>
    <scope>NUCLEOTIDE SEQUENCE [LARGE SCALE GENOMIC DNA]</scope>
    <source>
        <strain evidence="1 2">DSM 27648</strain>
    </source>
</reference>
<organism evidence="1 2">
    <name type="scientific">Labilithrix luteola</name>
    <dbReference type="NCBI Taxonomy" id="1391654"/>
    <lineage>
        <taxon>Bacteria</taxon>
        <taxon>Pseudomonadati</taxon>
        <taxon>Myxococcota</taxon>
        <taxon>Polyangia</taxon>
        <taxon>Polyangiales</taxon>
        <taxon>Labilitrichaceae</taxon>
        <taxon>Labilithrix</taxon>
    </lineage>
</organism>
<dbReference type="AlphaFoldDB" id="A0A0K1QB82"/>
<name>A0A0K1QB82_9BACT</name>
<sequence>MTLPRLTDDPSKSAYGSMLRKARRESLSPEAEQRIAAAVLAPAVAMAKPASSALRGLVAKGAIGLSALALVCTFAVARRSSDVSPVAAPLAAAAASTNTALGEAVSPLESAPAEHATVSVHDLPPVAAGRAAAPTPSDDLAAEAALLRATREDIANGRSREALRKLGQYDARFGSKGAMLEEASVERVEALQQAGRSTEARALATRLLAERPDGAFARKLRSLLTSLESPYPVSNDSK</sequence>
<dbReference type="Proteomes" id="UP000064967">
    <property type="component" value="Chromosome"/>
</dbReference>
<proteinExistence type="predicted"/>